<gene>
    <name evidence="8" type="ORF">CSUI_010632</name>
</gene>
<feature type="domain" description="MsrB" evidence="7">
    <location>
        <begin position="1"/>
        <end position="43"/>
    </location>
</feature>
<dbReference type="VEuPathDB" id="ToxoDB:CSUI_010632"/>
<dbReference type="RefSeq" id="XP_067917288.1">
    <property type="nucleotide sequence ID" value="XM_068070735.1"/>
</dbReference>
<comment type="cofactor">
    <cofactor evidence="1">
        <name>Zn(2+)</name>
        <dbReference type="ChEBI" id="CHEBI:29105"/>
    </cofactor>
</comment>
<evidence type="ECO:0000256" key="2">
    <source>
        <dbReference type="ARBA" id="ARBA00007174"/>
    </source>
</evidence>
<dbReference type="GO" id="GO:0030091">
    <property type="term" value="P:protein repair"/>
    <property type="evidence" value="ECO:0007669"/>
    <property type="project" value="InterPro"/>
</dbReference>
<dbReference type="GeneID" id="94433946"/>
<feature type="compositionally biased region" description="Basic and acidic residues" evidence="6">
    <location>
        <begin position="58"/>
        <end position="76"/>
    </location>
</feature>
<dbReference type="PANTHER" id="PTHR46081:SF8">
    <property type="entry name" value="PEPTIDE METHIONINE SULFOXIDE REDUCTASE 2"/>
    <property type="match status" value="1"/>
</dbReference>
<feature type="region of interest" description="Disordered" evidence="6">
    <location>
        <begin position="49"/>
        <end position="76"/>
    </location>
</feature>
<evidence type="ECO:0000256" key="1">
    <source>
        <dbReference type="ARBA" id="ARBA00001947"/>
    </source>
</evidence>
<dbReference type="Pfam" id="PF01641">
    <property type="entry name" value="SelR"/>
    <property type="match status" value="1"/>
</dbReference>
<dbReference type="PROSITE" id="PS51790">
    <property type="entry name" value="MSRB"/>
    <property type="match status" value="1"/>
</dbReference>
<dbReference type="GO" id="GO:0006979">
    <property type="term" value="P:response to oxidative stress"/>
    <property type="evidence" value="ECO:0007669"/>
    <property type="project" value="InterPro"/>
</dbReference>
<dbReference type="PANTHER" id="PTHR46081">
    <property type="entry name" value="PEPTIDE METHIONINE SULFOXIDE REDUCTASE 2"/>
    <property type="match status" value="1"/>
</dbReference>
<reference evidence="8 9" key="1">
    <citation type="journal article" date="2017" name="Int. J. Parasitol.">
        <title>The genome of the protozoan parasite Cystoisospora suis and a reverse vaccinology approach to identify vaccine candidates.</title>
        <authorList>
            <person name="Palmieri N."/>
            <person name="Shrestha A."/>
            <person name="Ruttkowski B."/>
            <person name="Beck T."/>
            <person name="Vogl C."/>
            <person name="Tomley F."/>
            <person name="Blake D.P."/>
            <person name="Joachim A."/>
        </authorList>
    </citation>
    <scope>NUCLEOTIDE SEQUENCE [LARGE SCALE GENOMIC DNA]</scope>
    <source>
        <strain evidence="8 9">Wien I</strain>
    </source>
</reference>
<evidence type="ECO:0000313" key="9">
    <source>
        <dbReference type="Proteomes" id="UP000221165"/>
    </source>
</evidence>
<accession>A0A2C6KGE8</accession>
<evidence type="ECO:0000313" key="8">
    <source>
        <dbReference type="EMBL" id="PHJ15555.1"/>
    </source>
</evidence>
<evidence type="ECO:0000256" key="3">
    <source>
        <dbReference type="ARBA" id="ARBA00022723"/>
    </source>
</evidence>
<organism evidence="8 9">
    <name type="scientific">Cystoisospora suis</name>
    <dbReference type="NCBI Taxonomy" id="483139"/>
    <lineage>
        <taxon>Eukaryota</taxon>
        <taxon>Sar</taxon>
        <taxon>Alveolata</taxon>
        <taxon>Apicomplexa</taxon>
        <taxon>Conoidasida</taxon>
        <taxon>Coccidia</taxon>
        <taxon>Eucoccidiorida</taxon>
        <taxon>Eimeriorina</taxon>
        <taxon>Sarcocystidae</taxon>
        <taxon>Cystoisospora</taxon>
    </lineage>
</organism>
<keyword evidence="9" id="KW-1185">Reference proteome</keyword>
<dbReference type="Gene3D" id="2.170.150.20">
    <property type="entry name" value="Peptide methionine sulfoxide reductase"/>
    <property type="match status" value="1"/>
</dbReference>
<evidence type="ECO:0000256" key="5">
    <source>
        <dbReference type="ARBA" id="ARBA00023002"/>
    </source>
</evidence>
<dbReference type="AlphaFoldDB" id="A0A2C6KGE8"/>
<dbReference type="Proteomes" id="UP000221165">
    <property type="component" value="Unassembled WGS sequence"/>
</dbReference>
<name>A0A2C6KGE8_9APIC</name>
<keyword evidence="5" id="KW-0560">Oxidoreductase</keyword>
<dbReference type="SUPFAM" id="SSF51316">
    <property type="entry name" value="Mss4-like"/>
    <property type="match status" value="1"/>
</dbReference>
<keyword evidence="4" id="KW-0862">Zinc</keyword>
<evidence type="ECO:0000256" key="6">
    <source>
        <dbReference type="SAM" id="MobiDB-lite"/>
    </source>
</evidence>
<dbReference type="InterPro" id="IPR011057">
    <property type="entry name" value="Mss4-like_sf"/>
</dbReference>
<comment type="similarity">
    <text evidence="2">Belongs to the MsrB Met sulfoxide reductase family.</text>
</comment>
<dbReference type="OrthoDB" id="44061at2759"/>
<protein>
    <submittedName>
        <fullName evidence="8">Peptide methionine sulfoxide reductase msrb</fullName>
    </submittedName>
</protein>
<sequence length="76" mass="8715">MIRTEIVCSNCGGHLGHAFHGEGYTETNERHCVNSVSVVYREEEKNVPLSRQVTLQSEKSRELPEHLKSFDSSQRR</sequence>
<dbReference type="InterPro" id="IPR002579">
    <property type="entry name" value="Met_Sox_Rdtase_MsrB_dom"/>
</dbReference>
<dbReference type="EMBL" id="MIGC01007886">
    <property type="protein sequence ID" value="PHJ15555.1"/>
    <property type="molecule type" value="Genomic_DNA"/>
</dbReference>
<keyword evidence="3" id="KW-0479">Metal-binding</keyword>
<evidence type="ECO:0000259" key="7">
    <source>
        <dbReference type="PROSITE" id="PS51790"/>
    </source>
</evidence>
<proteinExistence type="inferred from homology"/>
<dbReference type="GO" id="GO:0046872">
    <property type="term" value="F:metal ion binding"/>
    <property type="evidence" value="ECO:0007669"/>
    <property type="project" value="UniProtKB-KW"/>
</dbReference>
<evidence type="ECO:0000256" key="4">
    <source>
        <dbReference type="ARBA" id="ARBA00022833"/>
    </source>
</evidence>
<comment type="caution">
    <text evidence="8">The sequence shown here is derived from an EMBL/GenBank/DDBJ whole genome shotgun (WGS) entry which is preliminary data.</text>
</comment>
<dbReference type="InterPro" id="IPR028427">
    <property type="entry name" value="Met_Sox_Rdtase_MsrB"/>
</dbReference>
<dbReference type="GO" id="GO:0033743">
    <property type="term" value="F:peptide-methionine (R)-S-oxide reductase activity"/>
    <property type="evidence" value="ECO:0007669"/>
    <property type="project" value="InterPro"/>
</dbReference>